<evidence type="ECO:0000313" key="10">
    <source>
        <dbReference type="Proteomes" id="UP001157138"/>
    </source>
</evidence>
<keyword evidence="5 7" id="KW-0326">Glycosidase</keyword>
<evidence type="ECO:0000259" key="8">
    <source>
        <dbReference type="Pfam" id="PF00150"/>
    </source>
</evidence>
<evidence type="ECO:0000256" key="6">
    <source>
        <dbReference type="ARBA" id="ARBA00023326"/>
    </source>
</evidence>
<gene>
    <name evidence="9" type="ORF">GCM10007938_07390</name>
</gene>
<sequence>MLFLCLFGRTIVTNRRQNPNSNPYYLSTNTTLYGSHMFKYLIKSTTLLISCLIVQSTTAADLINFWNTPQHGANVFNRMPTTATVYPDLKAYKATWVRLAYDKWESDHRDFLIGNADDYQGLIAQDLNKLIGEVNKAGKAGLKVVISPLSLPFMRWSQNNGQRYDGRLFEDQKNWDKAIEFWVDLAKELKGNPHIAAYNIVNEPTPEKQGGLKEHASTQEMQTWYKLHQGGSRDLPLFYEKVIESIRKVDPVTPIMVDAGWYAAADSFTYWNTALSDDKILYSFHMYEPYQATSSENLRRNKPYRYPGLVPFASQSEVMWNADMVDQYLDSPVNWANRHGIPTNRLVAGEFGCVRKLNNCAAYLDDVITALDKNNLHWAFYAFREDGWDGMNYELGAKKAVGWDYWTAQEKGEPDPTQYQSSPLFSVIQKKL</sequence>
<dbReference type="SUPFAM" id="SSF51445">
    <property type="entry name" value="(Trans)glycosidases"/>
    <property type="match status" value="1"/>
</dbReference>
<dbReference type="GO" id="GO:0016787">
    <property type="term" value="F:hydrolase activity"/>
    <property type="evidence" value="ECO:0007669"/>
    <property type="project" value="UniProtKB-KW"/>
</dbReference>
<feature type="domain" description="Glycoside hydrolase family 5" evidence="8">
    <location>
        <begin position="75"/>
        <end position="384"/>
    </location>
</feature>
<comment type="caution">
    <text evidence="9">The sequence shown here is derived from an EMBL/GenBank/DDBJ whole genome shotgun (WGS) entry which is preliminary data.</text>
</comment>
<organism evidence="9 10">
    <name type="scientific">Vibrio zhanjiangensis</name>
    <dbReference type="NCBI Taxonomy" id="1046128"/>
    <lineage>
        <taxon>Bacteria</taxon>
        <taxon>Pseudomonadati</taxon>
        <taxon>Pseudomonadota</taxon>
        <taxon>Gammaproteobacteria</taxon>
        <taxon>Vibrionales</taxon>
        <taxon>Vibrionaceae</taxon>
        <taxon>Vibrio</taxon>
    </lineage>
</organism>
<keyword evidence="4" id="KW-0119">Carbohydrate metabolism</keyword>
<evidence type="ECO:0000256" key="1">
    <source>
        <dbReference type="ARBA" id="ARBA00005641"/>
    </source>
</evidence>
<keyword evidence="6" id="KW-0624">Polysaccharide degradation</keyword>
<evidence type="ECO:0000256" key="7">
    <source>
        <dbReference type="RuleBase" id="RU361153"/>
    </source>
</evidence>
<keyword evidence="10" id="KW-1185">Reference proteome</keyword>
<evidence type="ECO:0000256" key="2">
    <source>
        <dbReference type="ARBA" id="ARBA00022801"/>
    </source>
</evidence>
<evidence type="ECO:0000313" key="9">
    <source>
        <dbReference type="EMBL" id="GLT16962.1"/>
    </source>
</evidence>
<comment type="similarity">
    <text evidence="1 7">Belongs to the glycosyl hydrolase 5 (cellulase A) family.</text>
</comment>
<dbReference type="Proteomes" id="UP001157138">
    <property type="component" value="Unassembled WGS sequence"/>
</dbReference>
<dbReference type="PANTHER" id="PTHR31297:SF41">
    <property type="entry name" value="ENDOGLUCANASE, PUTATIVE (AFU_ORTHOLOGUE AFUA_5G01830)-RELATED"/>
    <property type="match status" value="1"/>
</dbReference>
<dbReference type="Pfam" id="PF00150">
    <property type="entry name" value="Cellulase"/>
    <property type="match status" value="1"/>
</dbReference>
<dbReference type="Gene3D" id="3.20.20.80">
    <property type="entry name" value="Glycosidases"/>
    <property type="match status" value="1"/>
</dbReference>
<dbReference type="InterPro" id="IPR050386">
    <property type="entry name" value="Glycosyl_hydrolase_5"/>
</dbReference>
<proteinExistence type="inferred from homology"/>
<evidence type="ECO:0000256" key="3">
    <source>
        <dbReference type="ARBA" id="ARBA00023001"/>
    </source>
</evidence>
<dbReference type="InterPro" id="IPR017853">
    <property type="entry name" value="GH"/>
</dbReference>
<dbReference type="InterPro" id="IPR001547">
    <property type="entry name" value="Glyco_hydro_5"/>
</dbReference>
<evidence type="ECO:0000256" key="4">
    <source>
        <dbReference type="ARBA" id="ARBA00023277"/>
    </source>
</evidence>
<accession>A0ABQ6EWQ3</accession>
<evidence type="ECO:0000256" key="5">
    <source>
        <dbReference type="ARBA" id="ARBA00023295"/>
    </source>
</evidence>
<name>A0ABQ6EWQ3_9VIBR</name>
<keyword evidence="3" id="KW-0136">Cellulose degradation</keyword>
<dbReference type="EMBL" id="BSPW01000018">
    <property type="protein sequence ID" value="GLT16962.1"/>
    <property type="molecule type" value="Genomic_DNA"/>
</dbReference>
<keyword evidence="2 7" id="KW-0378">Hydrolase</keyword>
<dbReference type="PANTHER" id="PTHR31297">
    <property type="entry name" value="GLUCAN ENDO-1,6-BETA-GLUCOSIDASE B"/>
    <property type="match status" value="1"/>
</dbReference>
<protein>
    <submittedName>
        <fullName evidence="9">Glycosyl hydrolase</fullName>
    </submittedName>
</protein>
<reference evidence="10" key="1">
    <citation type="journal article" date="2019" name="Int. J. Syst. Evol. Microbiol.">
        <title>The Global Catalogue of Microorganisms (GCM) 10K type strain sequencing project: providing services to taxonomists for standard genome sequencing and annotation.</title>
        <authorList>
            <consortium name="The Broad Institute Genomics Platform"/>
            <consortium name="The Broad Institute Genome Sequencing Center for Infectious Disease"/>
            <person name="Wu L."/>
            <person name="Ma J."/>
        </authorList>
    </citation>
    <scope>NUCLEOTIDE SEQUENCE [LARGE SCALE GENOMIC DNA]</scope>
    <source>
        <strain evidence="10">NBRC 108723</strain>
    </source>
</reference>